<dbReference type="PROSITE" id="PS50930">
    <property type="entry name" value="HTH_LYTTR"/>
    <property type="match status" value="1"/>
</dbReference>
<sequence>MIKVLLIEDEIPARKKLVRFLNDLEESVQIVGEIDTVANAIAFLKKTEVDLIFSDIELLDGQAFEIYSQVEIHCPIIFTTAYDQFWMNAFETNGIAYLLKPFSFERFEMAWQKFLKLRTTHDVAITLKLSELLQFKPSEVAFKKRFIIQTNTGMYFLDTENITLFLAEDGVVFAYDTAGKKHLLHETTLKAIETQLDPNAFYKINRGEIVAKRYLERIERYSKNSLSVKVLGYKEHVIVSQSNTPAFRIWLEK</sequence>
<dbReference type="GO" id="GO:0003677">
    <property type="term" value="F:DNA binding"/>
    <property type="evidence" value="ECO:0007669"/>
    <property type="project" value="InterPro"/>
</dbReference>
<evidence type="ECO:0000259" key="2">
    <source>
        <dbReference type="PROSITE" id="PS50110"/>
    </source>
</evidence>
<dbReference type="GO" id="GO:0000156">
    <property type="term" value="F:phosphorelay response regulator activity"/>
    <property type="evidence" value="ECO:0007669"/>
    <property type="project" value="InterPro"/>
</dbReference>
<reference evidence="5" key="1">
    <citation type="submission" date="2016-12" db="EMBL/GenBank/DDBJ databases">
        <authorList>
            <person name="Varghese N."/>
            <person name="Submissions S."/>
        </authorList>
    </citation>
    <scope>NUCLEOTIDE SEQUENCE [LARGE SCALE GENOMIC DNA]</scope>
    <source>
        <strain evidence="5">DSM 18830</strain>
    </source>
</reference>
<dbReference type="Pfam" id="PF00072">
    <property type="entry name" value="Response_reg"/>
    <property type="match status" value="1"/>
</dbReference>
<dbReference type="Gene3D" id="2.40.50.1020">
    <property type="entry name" value="LytTr DNA-binding domain"/>
    <property type="match status" value="1"/>
</dbReference>
<protein>
    <submittedName>
        <fullName evidence="4">Two component transcriptional regulator, LytTR family</fullName>
    </submittedName>
</protein>
<evidence type="ECO:0000313" key="5">
    <source>
        <dbReference type="Proteomes" id="UP000184611"/>
    </source>
</evidence>
<dbReference type="OrthoDB" id="2168082at2"/>
<keyword evidence="1" id="KW-0597">Phosphoprotein</keyword>
<dbReference type="RefSeq" id="WP_073584681.1">
    <property type="nucleotide sequence ID" value="NZ_CBCSEA010000017.1"/>
</dbReference>
<dbReference type="Proteomes" id="UP000184611">
    <property type="component" value="Unassembled WGS sequence"/>
</dbReference>
<dbReference type="SUPFAM" id="SSF52172">
    <property type="entry name" value="CheY-like"/>
    <property type="match status" value="1"/>
</dbReference>
<dbReference type="AlphaFoldDB" id="A0A1M7ZZC5"/>
<keyword evidence="5" id="KW-1185">Reference proteome</keyword>
<dbReference type="EMBL" id="FRYK01000005">
    <property type="protein sequence ID" value="SHO73977.1"/>
    <property type="molecule type" value="Genomic_DNA"/>
</dbReference>
<dbReference type="InterPro" id="IPR001789">
    <property type="entry name" value="Sig_transdc_resp-reg_receiver"/>
</dbReference>
<dbReference type="InterPro" id="IPR046947">
    <property type="entry name" value="LytR-like"/>
</dbReference>
<dbReference type="InterPro" id="IPR007492">
    <property type="entry name" value="LytTR_DNA-bd_dom"/>
</dbReference>
<proteinExistence type="predicted"/>
<accession>A0A1M7ZZC5</accession>
<evidence type="ECO:0000256" key="1">
    <source>
        <dbReference type="PROSITE-ProRule" id="PRU00169"/>
    </source>
</evidence>
<dbReference type="SMART" id="SM00850">
    <property type="entry name" value="LytTR"/>
    <property type="match status" value="1"/>
</dbReference>
<dbReference type="Pfam" id="PF04397">
    <property type="entry name" value="LytTR"/>
    <property type="match status" value="1"/>
</dbReference>
<name>A0A1M7ZZC5_9FLAO</name>
<dbReference type="PANTHER" id="PTHR37299:SF1">
    <property type="entry name" value="STAGE 0 SPORULATION PROTEIN A HOMOLOG"/>
    <property type="match status" value="1"/>
</dbReference>
<feature type="domain" description="HTH LytTR-type" evidence="3">
    <location>
        <begin position="146"/>
        <end position="253"/>
    </location>
</feature>
<evidence type="ECO:0000259" key="3">
    <source>
        <dbReference type="PROSITE" id="PS50930"/>
    </source>
</evidence>
<organism evidence="4 5">
    <name type="scientific">Flavobacterium cucumis</name>
    <dbReference type="NCBI Taxonomy" id="416016"/>
    <lineage>
        <taxon>Bacteria</taxon>
        <taxon>Pseudomonadati</taxon>
        <taxon>Bacteroidota</taxon>
        <taxon>Flavobacteriia</taxon>
        <taxon>Flavobacteriales</taxon>
        <taxon>Flavobacteriaceae</taxon>
        <taxon>Flavobacterium</taxon>
    </lineage>
</organism>
<dbReference type="PROSITE" id="PS50110">
    <property type="entry name" value="RESPONSE_REGULATORY"/>
    <property type="match status" value="1"/>
</dbReference>
<dbReference type="PANTHER" id="PTHR37299">
    <property type="entry name" value="TRANSCRIPTIONAL REGULATOR-RELATED"/>
    <property type="match status" value="1"/>
</dbReference>
<dbReference type="Gene3D" id="3.40.50.2300">
    <property type="match status" value="1"/>
</dbReference>
<evidence type="ECO:0000313" key="4">
    <source>
        <dbReference type="EMBL" id="SHO73977.1"/>
    </source>
</evidence>
<dbReference type="InterPro" id="IPR011006">
    <property type="entry name" value="CheY-like_superfamily"/>
</dbReference>
<feature type="domain" description="Response regulatory" evidence="2">
    <location>
        <begin position="3"/>
        <end position="115"/>
    </location>
</feature>
<dbReference type="SMART" id="SM00448">
    <property type="entry name" value="REC"/>
    <property type="match status" value="1"/>
</dbReference>
<dbReference type="STRING" id="416016.SAMN05443547_2356"/>
<gene>
    <name evidence="4" type="ORF">SAMN05443547_2356</name>
</gene>
<feature type="modified residue" description="4-aspartylphosphate" evidence="1">
    <location>
        <position position="55"/>
    </location>
</feature>